<evidence type="ECO:0000313" key="11">
    <source>
        <dbReference type="EMBL" id="QFG70120.1"/>
    </source>
</evidence>
<dbReference type="Pfam" id="PF00561">
    <property type="entry name" value="Abhydrolase_1"/>
    <property type="match status" value="1"/>
</dbReference>
<evidence type="ECO:0000256" key="1">
    <source>
        <dbReference type="ARBA" id="ARBA00001585"/>
    </source>
</evidence>
<gene>
    <name evidence="11" type="ORF">FY030_03545</name>
</gene>
<dbReference type="Proteomes" id="UP000326546">
    <property type="component" value="Chromosome"/>
</dbReference>
<dbReference type="InterPro" id="IPR000073">
    <property type="entry name" value="AB_hydrolase_1"/>
</dbReference>
<dbReference type="InterPro" id="IPR029058">
    <property type="entry name" value="AB_hydrolase_fold"/>
</dbReference>
<comment type="subcellular location">
    <subcellularLocation>
        <location evidence="2 8">Cytoplasm</location>
    </subcellularLocation>
</comment>
<keyword evidence="7 8" id="KW-0378">Hydrolase</keyword>
<evidence type="ECO:0000313" key="12">
    <source>
        <dbReference type="Proteomes" id="UP000326546"/>
    </source>
</evidence>
<name>A0A5J6V7Q5_9MICO</name>
<comment type="similarity">
    <text evidence="3 8">Belongs to the peptidase S33 family.</text>
</comment>
<evidence type="ECO:0000256" key="2">
    <source>
        <dbReference type="ARBA" id="ARBA00004496"/>
    </source>
</evidence>
<accession>A0A5J6V7Q5</accession>
<dbReference type="GO" id="GO:0005737">
    <property type="term" value="C:cytoplasm"/>
    <property type="evidence" value="ECO:0007669"/>
    <property type="project" value="UniProtKB-SubCell"/>
</dbReference>
<evidence type="ECO:0000256" key="7">
    <source>
        <dbReference type="ARBA" id="ARBA00022801"/>
    </source>
</evidence>
<evidence type="ECO:0000256" key="9">
    <source>
        <dbReference type="PIRSR" id="PIRSR006431-1"/>
    </source>
</evidence>
<keyword evidence="4 8" id="KW-0031">Aminopeptidase</keyword>
<comment type="catalytic activity">
    <reaction evidence="1 8">
        <text>Release of N-terminal proline from a peptide.</text>
        <dbReference type="EC" id="3.4.11.5"/>
    </reaction>
</comment>
<keyword evidence="12" id="KW-1185">Reference proteome</keyword>
<feature type="active site" evidence="9">
    <location>
        <position position="256"/>
    </location>
</feature>
<proteinExistence type="inferred from homology"/>
<dbReference type="AlphaFoldDB" id="A0A5J6V7Q5"/>
<keyword evidence="6 8" id="KW-0645">Protease</keyword>
<dbReference type="PIRSF" id="PIRSF006431">
    <property type="entry name" value="Pept_S33"/>
    <property type="match status" value="1"/>
</dbReference>
<evidence type="ECO:0000259" key="10">
    <source>
        <dbReference type="Pfam" id="PF00561"/>
    </source>
</evidence>
<evidence type="ECO:0000256" key="6">
    <source>
        <dbReference type="ARBA" id="ARBA00022670"/>
    </source>
</evidence>
<dbReference type="Gene3D" id="3.40.50.1820">
    <property type="entry name" value="alpha/beta hydrolase"/>
    <property type="match status" value="1"/>
</dbReference>
<dbReference type="PRINTS" id="PR00793">
    <property type="entry name" value="PROAMNOPTASE"/>
</dbReference>
<dbReference type="GO" id="GO:0006508">
    <property type="term" value="P:proteolysis"/>
    <property type="evidence" value="ECO:0007669"/>
    <property type="project" value="UniProtKB-KW"/>
</dbReference>
<evidence type="ECO:0000256" key="8">
    <source>
        <dbReference type="PIRNR" id="PIRNR006431"/>
    </source>
</evidence>
<keyword evidence="5 8" id="KW-0963">Cytoplasm</keyword>
<organism evidence="11 12">
    <name type="scientific">Ornithinimicrobium pratense</name>
    <dbReference type="NCBI Taxonomy" id="2593973"/>
    <lineage>
        <taxon>Bacteria</taxon>
        <taxon>Bacillati</taxon>
        <taxon>Actinomycetota</taxon>
        <taxon>Actinomycetes</taxon>
        <taxon>Micrococcales</taxon>
        <taxon>Ornithinimicrobiaceae</taxon>
        <taxon>Ornithinimicrobium</taxon>
    </lineage>
</organism>
<dbReference type="EMBL" id="CP044427">
    <property type="protein sequence ID" value="QFG70120.1"/>
    <property type="molecule type" value="Genomic_DNA"/>
</dbReference>
<dbReference type="PANTHER" id="PTHR43722">
    <property type="entry name" value="PROLINE IMINOPEPTIDASE"/>
    <property type="match status" value="1"/>
</dbReference>
<evidence type="ECO:0000256" key="5">
    <source>
        <dbReference type="ARBA" id="ARBA00022490"/>
    </source>
</evidence>
<evidence type="ECO:0000256" key="3">
    <source>
        <dbReference type="ARBA" id="ARBA00010088"/>
    </source>
</evidence>
<dbReference type="SUPFAM" id="SSF53474">
    <property type="entry name" value="alpha/beta-Hydrolases"/>
    <property type="match status" value="1"/>
</dbReference>
<dbReference type="InterPro" id="IPR002410">
    <property type="entry name" value="Peptidase_S33"/>
</dbReference>
<dbReference type="OrthoDB" id="9796770at2"/>
<dbReference type="InterPro" id="IPR005944">
    <property type="entry name" value="Pro_iminopeptidase"/>
</dbReference>
<protein>
    <recommendedName>
        <fullName evidence="8">Proline iminopeptidase</fullName>
        <shortName evidence="8">PIP</shortName>
        <ecNumber evidence="8">3.4.11.5</ecNumber>
    </recommendedName>
    <alternativeName>
        <fullName evidence="8">Prolyl aminopeptidase</fullName>
    </alternativeName>
</protein>
<dbReference type="EC" id="3.4.11.5" evidence="8"/>
<sequence length="307" mass="33620">MLTLRDGAQIYWETTGNPAGTPLLWLHGGPGTGLLSGGYKRAPDPKSWLIVGLDQRACGRSRPLANEPGFDLSTLQTPALIADLEELRQHLGIERWLVAGGSWGTTLAMAYGQAHPERVTGFVLTAVTDGSRGYVEWISESVERVFPEAWEAYEAASGRAPGQRLLDAYVERLTDPNPRVRDAAAMAWCTWEDAHMSIPHRVAPDLASRDPQFREVYALQVAYSWANNAFLGEQGILDNIHRICHLPAVLIHGRLDISGPVGTARRLHRQWPGSQLVIVEHEGHGGPDMGAALRQAYTDLLPIVCAS</sequence>
<dbReference type="PANTHER" id="PTHR43722:SF1">
    <property type="entry name" value="PROLINE IMINOPEPTIDASE"/>
    <property type="match status" value="1"/>
</dbReference>
<dbReference type="KEGG" id="serw:FY030_03545"/>
<feature type="active site" description="Nucleophile" evidence="9">
    <location>
        <position position="102"/>
    </location>
</feature>
<feature type="domain" description="AB hydrolase-1" evidence="10">
    <location>
        <begin position="22"/>
        <end position="284"/>
    </location>
</feature>
<evidence type="ECO:0000256" key="4">
    <source>
        <dbReference type="ARBA" id="ARBA00022438"/>
    </source>
</evidence>
<feature type="active site" description="Proton donor" evidence="9">
    <location>
        <position position="284"/>
    </location>
</feature>
<dbReference type="GO" id="GO:0004177">
    <property type="term" value="F:aminopeptidase activity"/>
    <property type="evidence" value="ECO:0007669"/>
    <property type="project" value="UniProtKB-UniRule"/>
</dbReference>
<reference evidence="11 12" key="1">
    <citation type="submission" date="2019-09" db="EMBL/GenBank/DDBJ databases">
        <title>Serinicoccus pratensis sp. nov., isolated from meadow soil.</title>
        <authorList>
            <person name="Zhang W."/>
        </authorList>
    </citation>
    <scope>NUCLEOTIDE SEQUENCE [LARGE SCALE GENOMIC DNA]</scope>
    <source>
        <strain evidence="11 12">W204</strain>
    </source>
</reference>